<feature type="compositionally biased region" description="Basic and acidic residues" evidence="1">
    <location>
        <begin position="303"/>
        <end position="312"/>
    </location>
</feature>
<name>A0A853EFT9_9ACTO</name>
<dbReference type="RefSeq" id="WP_218929049.1">
    <property type="nucleotide sequence ID" value="NZ_JACBXV010000011.1"/>
</dbReference>
<dbReference type="Proteomes" id="UP000572528">
    <property type="component" value="Unassembled WGS sequence"/>
</dbReference>
<accession>A0A853EFT9</accession>
<evidence type="ECO:0000256" key="1">
    <source>
        <dbReference type="SAM" id="MobiDB-lite"/>
    </source>
</evidence>
<feature type="compositionally biased region" description="Low complexity" evidence="1">
    <location>
        <begin position="235"/>
        <end position="254"/>
    </location>
</feature>
<feature type="non-terminal residue" evidence="2">
    <location>
        <position position="312"/>
    </location>
</feature>
<dbReference type="AlphaFoldDB" id="A0A853EFT9"/>
<organism evidence="2 3">
    <name type="scientific">Actinomyces bowdenii</name>
    <dbReference type="NCBI Taxonomy" id="131109"/>
    <lineage>
        <taxon>Bacteria</taxon>
        <taxon>Bacillati</taxon>
        <taxon>Actinomycetota</taxon>
        <taxon>Actinomycetes</taxon>
        <taxon>Actinomycetales</taxon>
        <taxon>Actinomycetaceae</taxon>
        <taxon>Actinomyces</taxon>
    </lineage>
</organism>
<evidence type="ECO:0000313" key="3">
    <source>
        <dbReference type="Proteomes" id="UP000572528"/>
    </source>
</evidence>
<dbReference type="Gene3D" id="1.10.30.50">
    <property type="match status" value="1"/>
</dbReference>
<evidence type="ECO:0008006" key="4">
    <source>
        <dbReference type="Google" id="ProtNLM"/>
    </source>
</evidence>
<evidence type="ECO:0000313" key="2">
    <source>
        <dbReference type="EMBL" id="NYS68283.1"/>
    </source>
</evidence>
<comment type="caution">
    <text evidence="2">The sequence shown here is derived from an EMBL/GenBank/DDBJ whole genome shotgun (WGS) entry which is preliminary data.</text>
</comment>
<gene>
    <name evidence="2" type="ORF">HZZ05_01860</name>
</gene>
<reference evidence="2 3" key="1">
    <citation type="submission" date="2020-07" db="EMBL/GenBank/DDBJ databases">
        <title>MOT database genomes.</title>
        <authorList>
            <person name="Joseph S."/>
            <person name="Aduse-Opoku J."/>
            <person name="Hashim A."/>
            <person name="Wade W."/>
            <person name="Curtis M."/>
        </authorList>
    </citation>
    <scope>NUCLEOTIDE SEQUENCE [LARGE SCALE GENOMIC DNA]</scope>
    <source>
        <strain evidence="2 3">WMus004</strain>
    </source>
</reference>
<feature type="region of interest" description="Disordered" evidence="1">
    <location>
        <begin position="222"/>
        <end position="312"/>
    </location>
</feature>
<dbReference type="EMBL" id="JACBXV010000011">
    <property type="protein sequence ID" value="NYS68283.1"/>
    <property type="molecule type" value="Genomic_DNA"/>
</dbReference>
<protein>
    <recommendedName>
        <fullName evidence="4">HNH endonuclease</fullName>
    </recommendedName>
</protein>
<proteinExistence type="predicted"/>
<sequence length="312" mass="33363">MPWQRSGDTAADDPKLLAVQALPEAEGQPWFLNEVRGFIWALAGSSATYLTDYVMNWGVVIKAAGSAERAQLLVDTCVRTGLLERVDDGGLPAVKMIEDPDFIHIRKKAEIEWDRQRKRDNSDPNLKGPVLLRDGDQCRWCGHEVHWTGKVSNRKGTLDHLEPGKSGTVATLVVSCVTCNSARRDDTDGRWDKPLLPVPQAPIYGAWSRKYLTERGLLKPTAVEKPKSTSQSQESPGVVASSSGASAGSPRVAPCPAASSGGAYEGRRDDQESPGVVASSSGASAGSPRVAPCPAASSGGAYEGRRDDQESP</sequence>
<feature type="compositionally biased region" description="Low complexity" evidence="1">
    <location>
        <begin position="273"/>
        <end position="292"/>
    </location>
</feature>